<dbReference type="GO" id="GO:0006355">
    <property type="term" value="P:regulation of DNA-templated transcription"/>
    <property type="evidence" value="ECO:0007669"/>
    <property type="project" value="InterPro"/>
</dbReference>
<evidence type="ECO:0000313" key="6">
    <source>
        <dbReference type="EMBL" id="RDU95887.1"/>
    </source>
</evidence>
<evidence type="ECO:0000313" key="7">
    <source>
        <dbReference type="Proteomes" id="UP000256838"/>
    </source>
</evidence>
<proteinExistence type="predicted"/>
<feature type="compositionally biased region" description="Low complexity" evidence="4">
    <location>
        <begin position="807"/>
        <end position="826"/>
    </location>
</feature>
<gene>
    <name evidence="6" type="ORF">DWV00_26960</name>
</gene>
<keyword evidence="2" id="KW-0238">DNA-binding</keyword>
<dbReference type="InterPro" id="IPR027417">
    <property type="entry name" value="P-loop_NTPase"/>
</dbReference>
<dbReference type="PANTHER" id="PTHR44688">
    <property type="entry name" value="DNA-BINDING TRANSCRIPTIONAL ACTIVATOR DEVR_DOSR"/>
    <property type="match status" value="1"/>
</dbReference>
<dbReference type="Gene3D" id="1.10.10.10">
    <property type="entry name" value="Winged helix-like DNA-binding domain superfamily/Winged helix DNA-binding domain"/>
    <property type="match status" value="1"/>
</dbReference>
<feature type="region of interest" description="Disordered" evidence="4">
    <location>
        <begin position="803"/>
        <end position="826"/>
    </location>
</feature>
<feature type="domain" description="HTH luxR-type" evidence="5">
    <location>
        <begin position="826"/>
        <end position="891"/>
    </location>
</feature>
<dbReference type="GO" id="GO:0003677">
    <property type="term" value="F:DNA binding"/>
    <property type="evidence" value="ECO:0007669"/>
    <property type="project" value="UniProtKB-KW"/>
</dbReference>
<dbReference type="SUPFAM" id="SSF52540">
    <property type="entry name" value="P-loop containing nucleoside triphosphate hydrolases"/>
    <property type="match status" value="1"/>
</dbReference>
<keyword evidence="1" id="KW-0805">Transcription regulation</keyword>
<dbReference type="SUPFAM" id="SSF46894">
    <property type="entry name" value="C-terminal effector domain of the bipartite response regulators"/>
    <property type="match status" value="1"/>
</dbReference>
<accession>A0A3D8JS68</accession>
<keyword evidence="7" id="KW-1185">Reference proteome</keyword>
<dbReference type="Pfam" id="PF00196">
    <property type="entry name" value="GerE"/>
    <property type="match status" value="1"/>
</dbReference>
<dbReference type="InterPro" id="IPR000792">
    <property type="entry name" value="Tscrpt_reg_LuxR_C"/>
</dbReference>
<dbReference type="Gene3D" id="1.25.40.10">
    <property type="entry name" value="Tetratricopeptide repeat domain"/>
    <property type="match status" value="1"/>
</dbReference>
<dbReference type="Pfam" id="PF25873">
    <property type="entry name" value="WHD_MalT"/>
    <property type="match status" value="1"/>
</dbReference>
<dbReference type="InterPro" id="IPR011990">
    <property type="entry name" value="TPR-like_helical_dom_sf"/>
</dbReference>
<evidence type="ECO:0000256" key="1">
    <source>
        <dbReference type="ARBA" id="ARBA00023015"/>
    </source>
</evidence>
<sequence length="896" mass="97036">MTTLIDSAIAEYLLKTTAPRPQPHLLMRERLGSDGPSVRDYAVVVVQAPAGYGKTSLFSQWRREQLARGVAVIWFSSDERDDAQRFLLGLVQAVRSGCARPAFGRLLMDGGIAALGELEGITAWLAEVSQLPGDVLLIVDEAERLPEAGRAALAYVLHNAPRNLRIVVAARRGFDDIVGDLLAYGQAVLIGPDRLSFRLDETIALIGKRFGPRIDADACARLVQLTDGWPLGLQLALSAMTRAADPLQIIEAMASNTGALRDHLVGALLANLSDDDKAFLTCISIVDTLHPALCEALTGDARSGDRLARLMRETPVFVTSEASAWSRLHTLVREVLMVRAARLSDEELVRLHSAAAAWLSGQRMIEEAARHAHAAGQLQTAYDLAEACLHDAVKQGRLQAVLDWLDLLPEAELERRPRLRLAAAWALALGERHREAEQQVGHISAGQEEDRALRYECALILSAAAYYADEIDRFVEIFSPWIDQPPESGSWLVQAHANRLAARAIALGEPAQARRQLQRMPRGDVGKGVGFLVRWGDHIGALSYLWEGQIRLAGEILTPALASAEADLGRRHPLTCMLAAMAALHAYESDHADRAAALLANRLDVLERSGTPETVAIAYATAARVAAAQGQEHRAVDVLEALYAMGVMRALPRLCIVSLAEQIRLHAGHYRGATCEALMHRLDGAVAQAAPRHGPLWQRVVTPLVARSRARAAMASQNWPLALEALGETHEPADAQTLGRDRIEFMALRALALDRAGREGRALLLEAMNLAQAGGLARTLADAHPALMDWILRIAREEGDAGHAGYAASAPPVAHPAAPRAPSGPRAVPTVVLTPKEREILELLARNFSNKEIAVAAAIGEGTVKWHLKNLFGKLDASSRKHVVRRALVLGLLEGA</sequence>
<dbReference type="OrthoDB" id="134985at2"/>
<protein>
    <submittedName>
        <fullName evidence="6">LuxR family transcriptional regulator</fullName>
    </submittedName>
</protein>
<dbReference type="PROSITE" id="PS50043">
    <property type="entry name" value="HTH_LUXR_2"/>
    <property type="match status" value="1"/>
</dbReference>
<dbReference type="PANTHER" id="PTHR44688:SF25">
    <property type="entry name" value="HTH LUXR-TYPE DOMAIN-CONTAINING PROTEIN"/>
    <property type="match status" value="1"/>
</dbReference>
<dbReference type="AlphaFoldDB" id="A0A3D8JS68"/>
<dbReference type="InterPro" id="IPR016032">
    <property type="entry name" value="Sig_transdc_resp-reg_C-effctor"/>
</dbReference>
<dbReference type="InterPro" id="IPR059106">
    <property type="entry name" value="WHD_MalT"/>
</dbReference>
<evidence type="ECO:0000259" key="5">
    <source>
        <dbReference type="PROSITE" id="PS50043"/>
    </source>
</evidence>
<organism evidence="6 7">
    <name type="scientific">Trinickia dinghuensis</name>
    <dbReference type="NCBI Taxonomy" id="2291023"/>
    <lineage>
        <taxon>Bacteria</taxon>
        <taxon>Pseudomonadati</taxon>
        <taxon>Pseudomonadota</taxon>
        <taxon>Betaproteobacteria</taxon>
        <taxon>Burkholderiales</taxon>
        <taxon>Burkholderiaceae</taxon>
        <taxon>Trinickia</taxon>
    </lineage>
</organism>
<dbReference type="SMART" id="SM00421">
    <property type="entry name" value="HTH_LUXR"/>
    <property type="match status" value="1"/>
</dbReference>
<evidence type="ECO:0000256" key="4">
    <source>
        <dbReference type="SAM" id="MobiDB-lite"/>
    </source>
</evidence>
<evidence type="ECO:0000256" key="3">
    <source>
        <dbReference type="ARBA" id="ARBA00023163"/>
    </source>
</evidence>
<comment type="caution">
    <text evidence="6">The sequence shown here is derived from an EMBL/GenBank/DDBJ whole genome shotgun (WGS) entry which is preliminary data.</text>
</comment>
<reference evidence="6 7" key="1">
    <citation type="submission" date="2018-08" db="EMBL/GenBank/DDBJ databases">
        <title>Paraburkholderia sp. DHOM06 isolated from forest soil.</title>
        <authorList>
            <person name="Gao Z.-H."/>
            <person name="Qiu L.-H."/>
        </authorList>
    </citation>
    <scope>NUCLEOTIDE SEQUENCE [LARGE SCALE GENOMIC DNA]</scope>
    <source>
        <strain evidence="6 7">DHOM06</strain>
    </source>
</reference>
<evidence type="ECO:0000256" key="2">
    <source>
        <dbReference type="ARBA" id="ARBA00023125"/>
    </source>
</evidence>
<name>A0A3D8JS68_9BURK</name>
<dbReference type="InterPro" id="IPR036388">
    <property type="entry name" value="WH-like_DNA-bd_sf"/>
</dbReference>
<keyword evidence="3" id="KW-0804">Transcription</keyword>
<dbReference type="CDD" id="cd06170">
    <property type="entry name" value="LuxR_C_like"/>
    <property type="match status" value="1"/>
</dbReference>
<dbReference type="Proteomes" id="UP000256838">
    <property type="component" value="Unassembled WGS sequence"/>
</dbReference>
<dbReference type="PRINTS" id="PR00038">
    <property type="entry name" value="HTHLUXR"/>
</dbReference>
<dbReference type="EMBL" id="QRGA01000017">
    <property type="protein sequence ID" value="RDU95887.1"/>
    <property type="molecule type" value="Genomic_DNA"/>
</dbReference>
<dbReference type="RefSeq" id="WP_115536664.1">
    <property type="nucleotide sequence ID" value="NZ_QRGA01000017.1"/>
</dbReference>